<dbReference type="FunFam" id="1.20.120.350:FF:000004">
    <property type="entry name" value="Sodium channel protein"/>
    <property type="match status" value="1"/>
</dbReference>
<evidence type="ECO:0000256" key="15">
    <source>
        <dbReference type="ARBA" id="ARBA00023303"/>
    </source>
</evidence>
<sequence length="1720" mass="195758">MVALLPPTGTEVFRRFTLESLAEIERRMAEEAEEQERKKALNIEVAEEDLPKPAVDLEAGKALPFIYGDPPPELFNTPLEELDPFYKSHKTFIVITKGNTIFRFNAEPACYILTPFNLNAIIMPCYFLNMGTLFSMFIMLTIMSNCVFMTMSDPPAWSKTVEYVFTGIYTFEATIKVLSRGFCVGDFTFLRDPWNWLDFMVISMAYLTEFVDLGNVSALRTFRVLRALKTITVIPGLKTIVGALIQSVKKLADVMILTVFCLAVFALVGLQLFMGNLKQKCVYWPPVEWRLNSTNMDNITMAFNDTDGFNNVTGYNGTNSGNSTWDFKAYIDDKVNHYFLPGMLDPLLCGNASDAGNCPEGYTCMKAGGNPNYGYTSYDSFGWAYLALFRLMTQDFWENLFQLTLRSAGKTYMIFFVVVIFLGSFYLINLILAVVAMAYAEQNEATMAEAKEKEEEYAMIMVQLKERRECVAMRLMVKCVLFLFVLQSAVVLKRASGLKGSNDQLEVVGLQKKTPSSSSVYSQDEELRPCPPCWYKCSDIFLKWNCCVPWVTFKKWMYFIVMDPFVDLGITICIVLNTMFMAMEHYPMTPEFEEVLSVGNLVFTGIFTAEMVLKLIAMDPYYYFQVGWNIFDSIIVTMSLVELGLANVEGLSVLRSFRLMRVFKLAKSWPTLNMLIKIIGNSVGALGNLTLVLAIIVFIFAVVGMQLFGKSYKECVCKISLDCELPRWHMHDFFHAFLIIFRVLCGEWIETMWECMEVAGQGMCLVVFMMVMVIGNLVVLNLFLALLLSSFSGDNLAAPEEDGEMNNLQIATGRITRGIDWAKAYVIKQFWIIIGKQPEEDGDGADGNEGSNGDVDGLPKDSLALKNINSNNASSICSTVDNPPEVEEEEEEEADTTSPENCWTEKCIGRCPCLDFDITTGKGKTWWNFRKTCFLIVEHNYFETFIIFMILMSSGALAFEDIYIEQRRTIKIILEYADQVFTYVFIIEMLLKWVAYGFQAYFTNAWCWLDFLIVDVSLISLTANILGYVVVNALVGAIPSIFNVLLVCLIFWLIFSIMGVNLFAGKYYYCFNTTSEERFSADVVNNKTECFQLMEGNDDVRWMNAKVNYDNVAMGYLSLLQIATFKGWMDIMYGAVDSRFVEDQPIYEDNVYMYIYFVIFIIFGSFFTLNLFIGVIIDNFNQQKKKISGKDIFMTEEQKKYYNAMKKLGSKKPQKPIPRPQNKFAGLIFDLITQQFFDIFIMVLICLNMVTMMVETDGQSKEKEDILFLINLVFIIVFTTECILKLIGLRQYFFSVGWNIFDFVVVILSIVGLLLADLIEKYFVSPTLFRVIRLARIGRVLRLIRGAKGIRTLLFALMMSLPALFNIGLLLFLIMFIFSIFGMSNFAYVKKEAGIDDMFNFETFGNSIICLFMITTSAGWDGLLSPILNSRPPDCDPDVENPGTDVRGNCGSPGLGICFFCSYIIMCFLVVVNMYIAIILENFNVATEESGDPLCEEDFEMFYETWEKFDPDASQFIAYDILSEFCDTLKDPLRIPKPNAIKLITMDLPIVPGDKIHCLDILLALTTEVLGESAEMDAMKESMEEKFMANNPSKVSYEPITTTLRRKQEEVAAVVIQRAYRKHLLRRSMKLASYKYREKKALTKEDEAPPETEGMIAIRMNKLYGSQQSLGVDETVVDMDSHEKREKPPPVELQNEIILHSAPFVIPVSIRNSQLKESNV</sequence>
<feature type="domain" description="Ion transport" evidence="23">
    <location>
        <begin position="1235"/>
        <end position="1490"/>
    </location>
</feature>
<dbReference type="Gene3D" id="1.20.5.1190">
    <property type="entry name" value="iswi atpase"/>
    <property type="match status" value="1"/>
</dbReference>
<evidence type="ECO:0000256" key="9">
    <source>
        <dbReference type="ARBA" id="ARBA00023053"/>
    </source>
</evidence>
<dbReference type="PANTHER" id="PTHR10037:SF223">
    <property type="entry name" value="SODIUM CHANNEL PROTEIN TYPE 4 SUBUNIT ALPHA"/>
    <property type="match status" value="1"/>
</dbReference>
<dbReference type="PANTHER" id="PTHR10037">
    <property type="entry name" value="VOLTAGE-GATED CATION CHANNEL CALCIUM AND SODIUM"/>
    <property type="match status" value="1"/>
</dbReference>
<feature type="transmembrane region" description="Helical" evidence="20">
    <location>
        <begin position="1353"/>
        <end position="1383"/>
    </location>
</feature>
<evidence type="ECO:0000256" key="16">
    <source>
        <dbReference type="ARBA" id="ARBA00036239"/>
    </source>
</evidence>
<dbReference type="Pfam" id="PF06512">
    <property type="entry name" value="Na_trans_assoc"/>
    <property type="match status" value="1"/>
</dbReference>
<feature type="transmembrane region" description="Helical" evidence="20">
    <location>
        <begin position="630"/>
        <end position="654"/>
    </location>
</feature>
<dbReference type="InterPro" id="IPR005821">
    <property type="entry name" value="Ion_trans_dom"/>
</dbReference>
<dbReference type="Pfam" id="PF00520">
    <property type="entry name" value="Ion_trans"/>
    <property type="match status" value="5"/>
</dbReference>
<dbReference type="InterPro" id="IPR058542">
    <property type="entry name" value="IQ_SCN5A_C"/>
</dbReference>
<evidence type="ECO:0000256" key="21">
    <source>
        <dbReference type="SAM" id="Coils"/>
    </source>
</evidence>
<dbReference type="GO" id="GO:0086010">
    <property type="term" value="P:membrane depolarization during action potential"/>
    <property type="evidence" value="ECO:0007669"/>
    <property type="project" value="TreeGrafter"/>
</dbReference>
<dbReference type="FunFam" id="1.10.238.10:FF:000002">
    <property type="entry name" value="Sodium channel protein"/>
    <property type="match status" value="1"/>
</dbReference>
<evidence type="ECO:0000256" key="13">
    <source>
        <dbReference type="ARBA" id="ARBA00023180"/>
    </source>
</evidence>
<evidence type="ECO:0000256" key="3">
    <source>
        <dbReference type="ARBA" id="ARBA00022461"/>
    </source>
</evidence>
<evidence type="ECO:0000313" key="26">
    <source>
        <dbReference type="Ensembl" id="ENSSTUP00000028435.1"/>
    </source>
</evidence>
<name>A0A673Y1N2_SALTR</name>
<comment type="catalytic activity">
    <reaction evidence="16">
        <text>Na(+)(in) = Na(+)(out)</text>
        <dbReference type="Rhea" id="RHEA:34963"/>
        <dbReference type="ChEBI" id="CHEBI:29101"/>
    </reaction>
</comment>
<reference evidence="26" key="2">
    <citation type="submission" date="2025-08" db="UniProtKB">
        <authorList>
            <consortium name="Ensembl"/>
        </authorList>
    </citation>
    <scope>IDENTIFICATION</scope>
</reference>
<evidence type="ECO:0000256" key="19">
    <source>
        <dbReference type="ARBA" id="ARBA00064899"/>
    </source>
</evidence>
<feature type="transmembrane region" description="Helical" evidence="20">
    <location>
        <begin position="1043"/>
        <end position="1064"/>
    </location>
</feature>
<proteinExistence type="inferred from homology"/>
<feature type="domain" description="SCN5A-like C-terminal IQ motif" evidence="25">
    <location>
        <begin position="1602"/>
        <end position="1634"/>
    </location>
</feature>
<dbReference type="Ensembl" id="ENSSTUT00000029764.1">
    <property type="protein sequence ID" value="ENSSTUP00000028435.1"/>
    <property type="gene ID" value="ENSSTUG00000009501.1"/>
</dbReference>
<dbReference type="Gene3D" id="1.20.120.350">
    <property type="entry name" value="Voltage-gated potassium channels. Chain C"/>
    <property type="match status" value="3"/>
</dbReference>
<dbReference type="FunFam" id="1.20.5.1190:FF:000001">
    <property type="entry name" value="Sodium channel protein"/>
    <property type="match status" value="1"/>
</dbReference>
<feature type="transmembrane region" description="Helical" evidence="20">
    <location>
        <begin position="941"/>
        <end position="959"/>
    </location>
</feature>
<dbReference type="FunFam" id="1.20.120.350:FF:000005">
    <property type="entry name" value="Sodium channel protein"/>
    <property type="match status" value="1"/>
</dbReference>
<comment type="caution">
    <text evidence="20">Lacks conserved residue(s) required for the propagation of feature annotation.</text>
</comment>
<dbReference type="Gene3D" id="1.10.238.10">
    <property type="entry name" value="EF-hand"/>
    <property type="match status" value="1"/>
</dbReference>
<evidence type="ECO:0000259" key="25">
    <source>
        <dbReference type="Pfam" id="PF24609"/>
    </source>
</evidence>
<feature type="compositionally biased region" description="Acidic residues" evidence="22">
    <location>
        <begin position="884"/>
        <end position="895"/>
    </location>
</feature>
<reference evidence="26" key="3">
    <citation type="submission" date="2025-09" db="UniProtKB">
        <authorList>
            <consortium name="Ensembl"/>
        </authorList>
    </citation>
    <scope>IDENTIFICATION</scope>
</reference>
<dbReference type="InterPro" id="IPR010526">
    <property type="entry name" value="Na_trans_assoc_dom"/>
</dbReference>
<accession>A0A673Y1N2</accession>
<feature type="transmembrane region" description="Helical" evidence="20">
    <location>
        <begin position="1153"/>
        <end position="1177"/>
    </location>
</feature>
<feature type="transmembrane region" description="Helical" evidence="20">
    <location>
        <begin position="412"/>
        <end position="439"/>
    </location>
</feature>
<feature type="domain" description="Ion transport" evidence="23">
    <location>
        <begin position="133"/>
        <end position="446"/>
    </location>
</feature>
<dbReference type="Proteomes" id="UP000472277">
    <property type="component" value="Chromosome 1"/>
</dbReference>
<dbReference type="GO" id="GO:0005248">
    <property type="term" value="F:voltage-gated sodium channel activity"/>
    <property type="evidence" value="ECO:0007669"/>
    <property type="project" value="InterPro"/>
</dbReference>
<feature type="transmembrane region" description="Helical" evidence="20">
    <location>
        <begin position="595"/>
        <end position="618"/>
    </location>
</feature>
<comment type="function">
    <text evidence="20">Mediates the voltage-dependent sodium ion permeability of excitable membranes. Assuming opened or closed conformations in response to the voltage difference across the membrane, the protein forms a sodium-selective channel through which Na(+) ions may pass in accordance with their electrochemical gradient.</text>
</comment>
<keyword evidence="27" id="KW-1185">Reference proteome</keyword>
<keyword evidence="3 20" id="KW-0894">Sodium channel</keyword>
<dbReference type="GeneTree" id="ENSGT00940000159417"/>
<feature type="transmembrane region" description="Helical" evidence="20">
    <location>
        <begin position="254"/>
        <end position="274"/>
    </location>
</feature>
<evidence type="ECO:0000256" key="6">
    <source>
        <dbReference type="ARBA" id="ARBA00022737"/>
    </source>
</evidence>
<dbReference type="FunFam" id="1.10.287.70:FF:000001">
    <property type="entry name" value="Sodium channel protein"/>
    <property type="match status" value="1"/>
</dbReference>
<evidence type="ECO:0000256" key="1">
    <source>
        <dbReference type="ARBA" id="ARBA00004651"/>
    </source>
</evidence>
<feature type="transmembrane region" description="Helical" evidence="20">
    <location>
        <begin position="1296"/>
        <end position="1316"/>
    </location>
</feature>
<organism evidence="26 27">
    <name type="scientific">Salmo trutta</name>
    <name type="common">Brown trout</name>
    <dbReference type="NCBI Taxonomy" id="8032"/>
    <lineage>
        <taxon>Eukaryota</taxon>
        <taxon>Metazoa</taxon>
        <taxon>Chordata</taxon>
        <taxon>Craniata</taxon>
        <taxon>Vertebrata</taxon>
        <taxon>Euteleostomi</taxon>
        <taxon>Actinopterygii</taxon>
        <taxon>Neopterygii</taxon>
        <taxon>Teleostei</taxon>
        <taxon>Protacanthopterygii</taxon>
        <taxon>Salmoniformes</taxon>
        <taxon>Salmonidae</taxon>
        <taxon>Salmoninae</taxon>
        <taxon>Salmo</taxon>
    </lineage>
</organism>
<keyword evidence="15 20" id="KW-0407">Ion channel</keyword>
<evidence type="ECO:0000256" key="20">
    <source>
        <dbReference type="RuleBase" id="RU361132"/>
    </source>
</evidence>
<reference evidence="26" key="1">
    <citation type="submission" date="2021-04" db="EMBL/GenBank/DDBJ databases">
        <authorList>
            <consortium name="Wellcome Sanger Institute Data Sharing"/>
        </authorList>
    </citation>
    <scope>NUCLEOTIDE SEQUENCE [LARGE SCALE GENOMIC DNA]</scope>
</reference>
<comment type="subcellular location">
    <subcellularLocation>
        <location evidence="1 20">Cell membrane</location>
        <topology evidence="1 20">Multi-pass membrane protein</topology>
    </subcellularLocation>
</comment>
<keyword evidence="7 20" id="KW-0851">Voltage-gated channel</keyword>
<dbReference type="FunFam" id="1.20.120.350:FF:000002">
    <property type="entry name" value="Sodium channel protein"/>
    <property type="match status" value="1"/>
</dbReference>
<protein>
    <recommendedName>
        <fullName evidence="20">Sodium channel protein</fullName>
    </recommendedName>
</protein>
<feature type="domain" description="Ion transport" evidence="23">
    <location>
        <begin position="564"/>
        <end position="793"/>
    </location>
</feature>
<evidence type="ECO:0000259" key="23">
    <source>
        <dbReference type="Pfam" id="PF00520"/>
    </source>
</evidence>
<evidence type="ECO:0000256" key="18">
    <source>
        <dbReference type="ARBA" id="ARBA00055248"/>
    </source>
</evidence>
<feature type="transmembrane region" description="Helical" evidence="20">
    <location>
        <begin position="558"/>
        <end position="583"/>
    </location>
</feature>
<evidence type="ECO:0000256" key="10">
    <source>
        <dbReference type="ARBA" id="ARBA00023065"/>
    </source>
</evidence>
<dbReference type="CDD" id="cd13433">
    <property type="entry name" value="Na_channel_gate"/>
    <property type="match status" value="1"/>
</dbReference>
<keyword evidence="14 20" id="KW-0739">Sodium transport</keyword>
<feature type="transmembrane region" description="Helical" evidence="20">
    <location>
        <begin position="1457"/>
        <end position="1480"/>
    </location>
</feature>
<keyword evidence="6" id="KW-0677">Repeat</keyword>
<keyword evidence="8 20" id="KW-1133">Transmembrane helix</keyword>
<comment type="subunit">
    <text evidence="19">Voltage-gated sodium (Nav) channels consist of an ion-conducting alpha subunit which is functional on its own associated with regulatory beta subunits.</text>
</comment>
<feature type="domain" description="Sodium ion transport-associated" evidence="24">
    <location>
        <begin position="869"/>
        <end position="934"/>
    </location>
</feature>
<evidence type="ECO:0000256" key="4">
    <source>
        <dbReference type="ARBA" id="ARBA00022475"/>
    </source>
</evidence>
<feature type="transmembrane region" description="Helical" evidence="20">
    <location>
        <begin position="1266"/>
        <end position="1284"/>
    </location>
</feature>
<dbReference type="Gene3D" id="1.10.287.70">
    <property type="match status" value="4"/>
</dbReference>
<dbReference type="GO" id="GO:0019228">
    <property type="term" value="P:neuronal action potential"/>
    <property type="evidence" value="ECO:0007669"/>
    <property type="project" value="TreeGrafter"/>
</dbReference>
<feature type="domain" description="Ion transport" evidence="23">
    <location>
        <begin position="939"/>
        <end position="1023"/>
    </location>
</feature>
<evidence type="ECO:0000256" key="8">
    <source>
        <dbReference type="ARBA" id="ARBA00022989"/>
    </source>
</evidence>
<dbReference type="InterPro" id="IPR044564">
    <property type="entry name" value="Na_chnl_inactivation_gate"/>
</dbReference>
<dbReference type="FunFam" id="1.20.120.350:FF:000003">
    <property type="entry name" value="Voltage-dependent sodium channel"/>
    <property type="match status" value="1"/>
</dbReference>
<comment type="function">
    <text evidence="18">Pore-forming subunit of a voltage-gated sodium (Nav) channel that directly mediates the depolarizing phase of action potentials in excitable membranes. Navs, also called VGSCs (voltage-gated sodium channels) or VDSCs (voltage-dependent sodium channels), operate by switching between closed and open conformations depending on the voltage difference across the membrane. In the open conformation they allow Na(+) ions to selectively pass through the pore, along their electrochemical gradient. The influx of Na+ ions provokes membrane depolarization, initiating the propagation of electrical signals throughout cells and tissues.</text>
</comment>
<keyword evidence="4" id="KW-1003">Cell membrane</keyword>
<feature type="transmembrane region" description="Helical" evidence="20">
    <location>
        <begin position="126"/>
        <end position="151"/>
    </location>
</feature>
<evidence type="ECO:0000256" key="22">
    <source>
        <dbReference type="SAM" id="MobiDB-lite"/>
    </source>
</evidence>
<evidence type="ECO:0000256" key="12">
    <source>
        <dbReference type="ARBA" id="ARBA00023157"/>
    </source>
</evidence>
<feature type="transmembrane region" description="Helical" evidence="20">
    <location>
        <begin position="471"/>
        <end position="492"/>
    </location>
</feature>
<dbReference type="InterPro" id="IPR001696">
    <property type="entry name" value="Na_channel_asu"/>
</dbReference>
<evidence type="ECO:0000256" key="11">
    <source>
        <dbReference type="ARBA" id="ARBA00023136"/>
    </source>
</evidence>
<keyword evidence="21" id="KW-0175">Coiled coil</keyword>
<evidence type="ECO:0000256" key="2">
    <source>
        <dbReference type="ARBA" id="ARBA00022448"/>
    </source>
</evidence>
<feature type="transmembrane region" description="Helical" evidence="20">
    <location>
        <begin position="765"/>
        <end position="788"/>
    </location>
</feature>
<keyword evidence="9 20" id="KW-0915">Sodium</keyword>
<keyword evidence="5 20" id="KW-0812">Transmembrane</keyword>
<keyword evidence="2 20" id="KW-0813">Transport</keyword>
<keyword evidence="11 20" id="KW-0472">Membrane</keyword>
<dbReference type="GO" id="GO:0001518">
    <property type="term" value="C:voltage-gated sodium channel complex"/>
    <property type="evidence" value="ECO:0007669"/>
    <property type="project" value="UniProtKB-UniRule"/>
</dbReference>
<dbReference type="InterPro" id="IPR027359">
    <property type="entry name" value="Volt_channel_dom_sf"/>
</dbReference>
<dbReference type="PRINTS" id="PR00170">
    <property type="entry name" value="NACHANNEL"/>
</dbReference>
<dbReference type="FunFam" id="1.10.287.70:FF:000049">
    <property type="entry name" value="Voltage-dependent sodium channel 2"/>
    <property type="match status" value="1"/>
</dbReference>
<feature type="region of interest" description="Disordered" evidence="22">
    <location>
        <begin position="875"/>
        <end position="898"/>
    </location>
</feature>
<feature type="transmembrane region" description="Helical" evidence="20">
    <location>
        <begin position="980"/>
        <end position="1002"/>
    </location>
</feature>
<evidence type="ECO:0000256" key="17">
    <source>
        <dbReference type="ARBA" id="ARBA00038083"/>
    </source>
</evidence>
<feature type="coiled-coil region" evidence="21">
    <location>
        <begin position="18"/>
        <end position="49"/>
    </location>
</feature>
<evidence type="ECO:0000256" key="14">
    <source>
        <dbReference type="ARBA" id="ARBA00023201"/>
    </source>
</evidence>
<feature type="coiled-coil region" evidence="21">
    <location>
        <begin position="436"/>
        <end position="467"/>
    </location>
</feature>
<gene>
    <name evidence="26" type="primary">SCN4A</name>
</gene>
<keyword evidence="10 20" id="KW-0406">Ion transport</keyword>
<dbReference type="PROSITE" id="PS50096">
    <property type="entry name" value="IQ"/>
    <property type="match status" value="1"/>
</dbReference>
<evidence type="ECO:0000313" key="27">
    <source>
        <dbReference type="Proteomes" id="UP000472277"/>
    </source>
</evidence>
<evidence type="ECO:0000259" key="24">
    <source>
        <dbReference type="Pfam" id="PF06512"/>
    </source>
</evidence>
<dbReference type="Pfam" id="PF24609">
    <property type="entry name" value="IQ_SCN5A_C"/>
    <property type="match status" value="1"/>
</dbReference>
<comment type="similarity">
    <text evidence="17">Belongs to the sodium channel (TC 1.A.1.10) family. Nav1.4/SCN4A subfamily.</text>
</comment>
<dbReference type="CDD" id="cd23767">
    <property type="entry name" value="IQCD"/>
    <property type="match status" value="1"/>
</dbReference>
<dbReference type="InterPro" id="IPR043203">
    <property type="entry name" value="VGCC_Ca_Na"/>
</dbReference>
<evidence type="ECO:0000256" key="5">
    <source>
        <dbReference type="ARBA" id="ARBA00022692"/>
    </source>
</evidence>
<feature type="transmembrane region" description="Helical" evidence="20">
    <location>
        <begin position="675"/>
        <end position="703"/>
    </location>
</feature>
<feature type="transmembrane region" description="Helical" evidence="20">
    <location>
        <begin position="1008"/>
        <end position="1031"/>
    </location>
</feature>
<evidence type="ECO:0000256" key="7">
    <source>
        <dbReference type="ARBA" id="ARBA00022882"/>
    </source>
</evidence>
<feature type="domain" description="Ion transport" evidence="23">
    <location>
        <begin position="1029"/>
        <end position="1186"/>
    </location>
</feature>
<dbReference type="SUPFAM" id="SSF81324">
    <property type="entry name" value="Voltage-gated potassium channels"/>
    <property type="match status" value="4"/>
</dbReference>
<feature type="transmembrane region" description="Helical" evidence="20">
    <location>
        <begin position="227"/>
        <end position="248"/>
    </location>
</feature>
<keyword evidence="13" id="KW-0325">Glycoprotein</keyword>
<keyword evidence="12" id="KW-1015">Disulfide bond</keyword>